<dbReference type="EC" id="6.1.1.4" evidence="2"/>
<dbReference type="Pfam" id="PF00133">
    <property type="entry name" value="tRNA-synt_1"/>
    <property type="match status" value="1"/>
</dbReference>
<dbReference type="CDD" id="cd00812">
    <property type="entry name" value="LeuRS_core"/>
    <property type="match status" value="1"/>
</dbReference>
<evidence type="ECO:0000256" key="6">
    <source>
        <dbReference type="ARBA" id="ARBA00022840"/>
    </source>
</evidence>
<dbReference type="Gene3D" id="3.40.50.620">
    <property type="entry name" value="HUPs"/>
    <property type="match status" value="1"/>
</dbReference>
<name>A0ABW6WD53_9ACTN</name>
<dbReference type="InterPro" id="IPR014729">
    <property type="entry name" value="Rossmann-like_a/b/a_fold"/>
</dbReference>
<dbReference type="InterPro" id="IPR002300">
    <property type="entry name" value="aa-tRNA-synth_Ia"/>
</dbReference>
<keyword evidence="3" id="KW-0963">Cytoplasm</keyword>
<keyword evidence="8 11" id="KW-0030">Aminoacyl-tRNA synthetase</keyword>
<evidence type="ECO:0000256" key="11">
    <source>
        <dbReference type="RuleBase" id="RU363035"/>
    </source>
</evidence>
<evidence type="ECO:0000256" key="8">
    <source>
        <dbReference type="ARBA" id="ARBA00023146"/>
    </source>
</evidence>
<evidence type="ECO:0000313" key="14">
    <source>
        <dbReference type="EMBL" id="MFF5291237.1"/>
    </source>
</evidence>
<protein>
    <recommendedName>
        <fullName evidence="2">leucine--tRNA ligase</fullName>
        <ecNumber evidence="2">6.1.1.4</ecNumber>
    </recommendedName>
    <alternativeName>
        <fullName evidence="9">Leucyl-tRNA synthetase</fullName>
    </alternativeName>
</protein>
<evidence type="ECO:0000256" key="2">
    <source>
        <dbReference type="ARBA" id="ARBA00013164"/>
    </source>
</evidence>
<evidence type="ECO:0000259" key="13">
    <source>
        <dbReference type="Pfam" id="PF08264"/>
    </source>
</evidence>
<keyword evidence="15" id="KW-1185">Reference proteome</keyword>
<organism evidence="14 15">
    <name type="scientific">Paractinoplanes globisporus</name>
    <dbReference type="NCBI Taxonomy" id="113565"/>
    <lineage>
        <taxon>Bacteria</taxon>
        <taxon>Bacillati</taxon>
        <taxon>Actinomycetota</taxon>
        <taxon>Actinomycetes</taxon>
        <taxon>Micromonosporales</taxon>
        <taxon>Micromonosporaceae</taxon>
        <taxon>Paractinoplanes</taxon>
    </lineage>
</organism>
<keyword evidence="6 11" id="KW-0067">ATP-binding</keyword>
<dbReference type="PROSITE" id="PS00178">
    <property type="entry name" value="AA_TRNA_LIGASE_I"/>
    <property type="match status" value="1"/>
</dbReference>
<dbReference type="InterPro" id="IPR013155">
    <property type="entry name" value="M/V/L/I-tRNA-synth_anticd-bd"/>
</dbReference>
<evidence type="ECO:0000259" key="12">
    <source>
        <dbReference type="Pfam" id="PF00133"/>
    </source>
</evidence>
<evidence type="ECO:0000256" key="10">
    <source>
        <dbReference type="ARBA" id="ARBA00047469"/>
    </source>
</evidence>
<dbReference type="InterPro" id="IPR002302">
    <property type="entry name" value="Leu-tRNA-ligase"/>
</dbReference>
<reference evidence="14 15" key="1">
    <citation type="submission" date="2024-10" db="EMBL/GenBank/DDBJ databases">
        <title>The Natural Products Discovery Center: Release of the First 8490 Sequenced Strains for Exploring Actinobacteria Biosynthetic Diversity.</title>
        <authorList>
            <person name="Kalkreuter E."/>
            <person name="Kautsar S.A."/>
            <person name="Yang D."/>
            <person name="Bader C.D."/>
            <person name="Teijaro C.N."/>
            <person name="Fluegel L."/>
            <person name="Davis C.M."/>
            <person name="Simpson J.R."/>
            <person name="Lauterbach L."/>
            <person name="Steele A.D."/>
            <person name="Gui C."/>
            <person name="Meng S."/>
            <person name="Li G."/>
            <person name="Viehrig K."/>
            <person name="Ye F."/>
            <person name="Su P."/>
            <person name="Kiefer A.F."/>
            <person name="Nichols A."/>
            <person name="Cepeda A.J."/>
            <person name="Yan W."/>
            <person name="Fan B."/>
            <person name="Jiang Y."/>
            <person name="Adhikari A."/>
            <person name="Zheng C.-J."/>
            <person name="Schuster L."/>
            <person name="Cowan T.M."/>
            <person name="Smanski M.J."/>
            <person name="Chevrette M.G."/>
            <person name="De Carvalho L.P.S."/>
            <person name="Shen B."/>
        </authorList>
    </citation>
    <scope>NUCLEOTIDE SEQUENCE [LARGE SCALE GENOMIC DNA]</scope>
    <source>
        <strain evidence="14 15">NPDC000087</strain>
    </source>
</reference>
<comment type="similarity">
    <text evidence="1 11">Belongs to the class-I aminoacyl-tRNA synthetase family.</text>
</comment>
<dbReference type="GO" id="GO:0016874">
    <property type="term" value="F:ligase activity"/>
    <property type="evidence" value="ECO:0007669"/>
    <property type="project" value="UniProtKB-KW"/>
</dbReference>
<accession>A0ABW6WD53</accession>
<dbReference type="SUPFAM" id="SSF47323">
    <property type="entry name" value="Anticodon-binding domain of a subclass of class I aminoacyl-tRNA synthetases"/>
    <property type="match status" value="1"/>
</dbReference>
<dbReference type="Proteomes" id="UP001602245">
    <property type="component" value="Unassembled WGS sequence"/>
</dbReference>
<keyword evidence="7 11" id="KW-0648">Protein biosynthesis</keyword>
<evidence type="ECO:0000256" key="5">
    <source>
        <dbReference type="ARBA" id="ARBA00022741"/>
    </source>
</evidence>
<dbReference type="PANTHER" id="PTHR43740:SF2">
    <property type="entry name" value="LEUCINE--TRNA LIGASE, MITOCHONDRIAL"/>
    <property type="match status" value="1"/>
</dbReference>
<feature type="domain" description="Aminoacyl-tRNA synthetase class Ia" evidence="12">
    <location>
        <begin position="37"/>
        <end position="407"/>
    </location>
</feature>
<evidence type="ECO:0000256" key="4">
    <source>
        <dbReference type="ARBA" id="ARBA00022598"/>
    </source>
</evidence>
<dbReference type="EMBL" id="JBIAZU010000003">
    <property type="protein sequence ID" value="MFF5291237.1"/>
    <property type="molecule type" value="Genomic_DNA"/>
</dbReference>
<dbReference type="PANTHER" id="PTHR43740">
    <property type="entry name" value="LEUCYL-TRNA SYNTHETASE"/>
    <property type="match status" value="1"/>
</dbReference>
<sequence length="596" mass="66342">MTGYDFRALQDRWLPVWESLGLFSPSSVDRYIVSMFAYPSGDLHMGHAEVYAIGDVIARYWRLRGFGVLHPVGWDSFGLPAENAARRRGLDPAEWTYANIATQAESFRRYAVSFDWSTRLHTSDPSYYKWTQWLFLRFFSRGLAYRASAAVNWCPVDETVLANEQVIGGRCERCGTLVVSRELNQWFFRITAYADRLLDDLDRLEGHWPAHVLTMQRNWIGRSAPGSYHLHDWLISRQRSWGCPIPIVHCPSCGVVPVPDDQLPVVVDGSPVFCPKCAEPAQRETDTMDTFVDSSWYFLRYPNVSYADGPFDPARVRPVDHYIGGSEHAVSHLLYARFFTKVLHDLGMIDFDEPFRRLTTQGQVILNGAAMSKSKGNMVELADQLDRYGVDAVRVSLLFAGPPEDDVDWADVSPGGSARFLSRALRLASVNSVASTGDSPLRRTTHRLLREITDLLEATRLNVALARTMELVNAVRAAPPDDPARLSATEAVAVVLSLFAPYTAEEMWHRLGHPPGVAVAGWPAIDPDLAAAETVVCVVQVNGKVRDRLSVPPDITSAALRTLALASPTAAGLRVTRAIVRPPKLVNLISSEVPSR</sequence>
<dbReference type="InterPro" id="IPR001412">
    <property type="entry name" value="aa-tRNA-synth_I_CS"/>
</dbReference>
<keyword evidence="4 11" id="KW-0436">Ligase</keyword>
<keyword evidence="5 11" id="KW-0547">Nucleotide-binding</keyword>
<dbReference type="Pfam" id="PF08264">
    <property type="entry name" value="Anticodon_1"/>
    <property type="match status" value="1"/>
</dbReference>
<evidence type="ECO:0000313" key="15">
    <source>
        <dbReference type="Proteomes" id="UP001602245"/>
    </source>
</evidence>
<evidence type="ECO:0000256" key="1">
    <source>
        <dbReference type="ARBA" id="ARBA00005594"/>
    </source>
</evidence>
<dbReference type="Gene3D" id="1.10.730.10">
    <property type="entry name" value="Isoleucyl-tRNA Synthetase, Domain 1"/>
    <property type="match status" value="1"/>
</dbReference>
<evidence type="ECO:0000256" key="9">
    <source>
        <dbReference type="ARBA" id="ARBA00030520"/>
    </source>
</evidence>
<dbReference type="RefSeq" id="WP_020514204.1">
    <property type="nucleotide sequence ID" value="NZ_JBIAZU010000003.1"/>
</dbReference>
<proteinExistence type="inferred from homology"/>
<dbReference type="PRINTS" id="PR00985">
    <property type="entry name" value="TRNASYNTHLEU"/>
</dbReference>
<evidence type="ECO:0000256" key="7">
    <source>
        <dbReference type="ARBA" id="ARBA00022917"/>
    </source>
</evidence>
<comment type="caution">
    <text evidence="14">The sequence shown here is derived from an EMBL/GenBank/DDBJ whole genome shotgun (WGS) entry which is preliminary data.</text>
</comment>
<feature type="domain" description="Methionyl/Valyl/Leucyl/Isoleucyl-tRNA synthetase anticodon-binding" evidence="13">
    <location>
        <begin position="442"/>
        <end position="555"/>
    </location>
</feature>
<dbReference type="InterPro" id="IPR009080">
    <property type="entry name" value="tRNAsynth_Ia_anticodon-bd"/>
</dbReference>
<evidence type="ECO:0000256" key="3">
    <source>
        <dbReference type="ARBA" id="ARBA00022490"/>
    </source>
</evidence>
<comment type="catalytic activity">
    <reaction evidence="10">
        <text>tRNA(Leu) + L-leucine + ATP = L-leucyl-tRNA(Leu) + AMP + diphosphate</text>
        <dbReference type="Rhea" id="RHEA:11688"/>
        <dbReference type="Rhea" id="RHEA-COMP:9613"/>
        <dbReference type="Rhea" id="RHEA-COMP:9622"/>
        <dbReference type="ChEBI" id="CHEBI:30616"/>
        <dbReference type="ChEBI" id="CHEBI:33019"/>
        <dbReference type="ChEBI" id="CHEBI:57427"/>
        <dbReference type="ChEBI" id="CHEBI:78442"/>
        <dbReference type="ChEBI" id="CHEBI:78494"/>
        <dbReference type="ChEBI" id="CHEBI:456215"/>
        <dbReference type="EC" id="6.1.1.4"/>
    </reaction>
</comment>
<gene>
    <name evidence="14" type="ORF">ACFY35_17485</name>
</gene>
<dbReference type="SUPFAM" id="SSF52374">
    <property type="entry name" value="Nucleotidylyl transferase"/>
    <property type="match status" value="1"/>
</dbReference>